<feature type="region of interest" description="Disordered" evidence="1">
    <location>
        <begin position="279"/>
        <end position="406"/>
    </location>
</feature>
<sequence>MSDHTESSRKSAETPGEELGSTPTPGNSTTSPSAPNPEEVAPVPAKPDQPDQPNQLDQFADPVEIDPAPDPTGRVSTPPSTSSPLEPAPDPAEPEATPPSAPALSLTDPEPAPAESVPLPAEPAPEPEPEATAEPEPEPEAITEPVPEPNNVVTEPTPELETAAAASTSAEIPSAEAATEVTARAEPFAAVTAGAELTADEPSADETAIIEATTIGANAGESATEGSKHAASADNSAPTEQWTADWNEYPQNVSQVQYQEQYPGPYQTSYPTQASYAAQGSYPAQASYPTQNSYPAQPSYPAQYEEQNQDPYQHQSPAQGASPVTDQSHFSAPAQPQAQPQAQPLPPAQPLPQSQAQPQAQPLPPAQPLPQSQAQPRAQPLPPAQPLPQPQAQPQPFPPAQPQQFSGYYRGASQTQQGRYVRTQDAQHNTFEEQLYGPQSFMNWDNGESENRAQPASKQSRWPMYFLAFSVVALLLAVAAVFFTHVFNRGRDIAGNNEPQPAPSVQVTSQPSASPETTPNASDSPLTAKREAVKSLPTRTTCDAGADSGKISDFVTASNQAHELSGDIGILKDNMYELSKKCGAQYTLDLQAKLDTVTLPDNAATFVKSRDWWYLVRPAGTDTINVVDFTTPVNNIRCRFGDHDVSCSIYAYDYPSPPGCEGETATYHVGHAGEVTADCSSEISAANTIGYDQVISRNGFACQASQFGGVSCWSELSGHGFTLKRSAEDRY</sequence>
<feature type="compositionally biased region" description="Acidic residues" evidence="1">
    <location>
        <begin position="125"/>
        <end position="141"/>
    </location>
</feature>
<feature type="compositionally biased region" description="Low complexity" evidence="1">
    <location>
        <begin position="332"/>
        <end position="342"/>
    </location>
</feature>
<feature type="compositionally biased region" description="Low complexity" evidence="1">
    <location>
        <begin position="351"/>
        <end position="360"/>
    </location>
</feature>
<dbReference type="Proteomes" id="UP000269974">
    <property type="component" value="Unassembled WGS sequence"/>
</dbReference>
<keyword evidence="2" id="KW-0812">Transmembrane</keyword>
<evidence type="ECO:0000313" key="4">
    <source>
        <dbReference type="Proteomes" id="UP000269974"/>
    </source>
</evidence>
<feature type="compositionally biased region" description="Low complexity" evidence="1">
    <location>
        <begin position="76"/>
        <end position="85"/>
    </location>
</feature>
<feature type="compositionally biased region" description="Low complexity" evidence="1">
    <location>
        <begin position="142"/>
        <end position="183"/>
    </location>
</feature>
<evidence type="ECO:0000256" key="1">
    <source>
        <dbReference type="SAM" id="MobiDB-lite"/>
    </source>
</evidence>
<gene>
    <name evidence="3" type="ORF">NCTC10327_01866</name>
</gene>
<dbReference type="PRINTS" id="PR01217">
    <property type="entry name" value="PRICHEXTENSN"/>
</dbReference>
<dbReference type="AlphaFoldDB" id="A0A7Z8YBV4"/>
<name>A0A7Z8YBV4_9ACTO</name>
<feature type="region of interest" description="Disordered" evidence="1">
    <location>
        <begin position="1"/>
        <end position="183"/>
    </location>
</feature>
<feature type="compositionally biased region" description="Low complexity" evidence="1">
    <location>
        <begin position="369"/>
        <end position="378"/>
    </location>
</feature>
<feature type="compositionally biased region" description="Pro residues" evidence="1">
    <location>
        <begin position="379"/>
        <end position="401"/>
    </location>
</feature>
<proteinExistence type="predicted"/>
<feature type="region of interest" description="Disordered" evidence="1">
    <location>
        <begin position="494"/>
        <end position="544"/>
    </location>
</feature>
<protein>
    <submittedName>
        <fullName evidence="3">Uncharacterized protein</fullName>
    </submittedName>
</protein>
<feature type="region of interest" description="Disordered" evidence="1">
    <location>
        <begin position="212"/>
        <end position="248"/>
    </location>
</feature>
<evidence type="ECO:0000256" key="2">
    <source>
        <dbReference type="SAM" id="Phobius"/>
    </source>
</evidence>
<reference evidence="3 4" key="1">
    <citation type="submission" date="2018-11" db="EMBL/GenBank/DDBJ databases">
        <authorList>
            <consortium name="Pathogen Informatics"/>
        </authorList>
    </citation>
    <scope>NUCLEOTIDE SEQUENCE [LARGE SCALE GENOMIC DNA]</scope>
    <source>
        <strain evidence="3 4">NCTC10327</strain>
    </source>
</reference>
<feature type="compositionally biased region" description="Polar residues" evidence="1">
    <location>
        <begin position="305"/>
        <end position="330"/>
    </location>
</feature>
<feature type="compositionally biased region" description="Polar residues" evidence="1">
    <location>
        <begin position="279"/>
        <end position="296"/>
    </location>
</feature>
<feature type="transmembrane region" description="Helical" evidence="2">
    <location>
        <begin position="462"/>
        <end position="483"/>
    </location>
</feature>
<comment type="caution">
    <text evidence="3">The sequence shown here is derived from an EMBL/GenBank/DDBJ whole genome shotgun (WGS) entry which is preliminary data.</text>
</comment>
<keyword evidence="2" id="KW-0472">Membrane</keyword>
<dbReference type="EMBL" id="UYIO01000001">
    <property type="protein sequence ID" value="VDG77253.1"/>
    <property type="molecule type" value="Genomic_DNA"/>
</dbReference>
<feature type="compositionally biased region" description="Basic and acidic residues" evidence="1">
    <location>
        <begin position="1"/>
        <end position="12"/>
    </location>
</feature>
<evidence type="ECO:0000313" key="3">
    <source>
        <dbReference type="EMBL" id="VDG77253.1"/>
    </source>
</evidence>
<feature type="compositionally biased region" description="Polar residues" evidence="1">
    <location>
        <begin position="497"/>
        <end position="525"/>
    </location>
</feature>
<feature type="compositionally biased region" description="Low complexity" evidence="1">
    <location>
        <begin position="20"/>
        <end position="43"/>
    </location>
</feature>
<feature type="compositionally biased region" description="Polar residues" evidence="1">
    <location>
        <begin position="233"/>
        <end position="248"/>
    </location>
</feature>
<dbReference type="RefSeq" id="WP_185934352.1">
    <property type="nucleotide sequence ID" value="NZ_UYIO01000001.1"/>
</dbReference>
<organism evidence="3 4">
    <name type="scientific">Actinobaculum suis</name>
    <dbReference type="NCBI Taxonomy" id="1657"/>
    <lineage>
        <taxon>Bacteria</taxon>
        <taxon>Bacillati</taxon>
        <taxon>Actinomycetota</taxon>
        <taxon>Actinomycetes</taxon>
        <taxon>Actinomycetales</taxon>
        <taxon>Actinomycetaceae</taxon>
        <taxon>Actinobaculum</taxon>
    </lineage>
</organism>
<keyword evidence="2" id="KW-1133">Transmembrane helix</keyword>
<feature type="compositionally biased region" description="Pro residues" evidence="1">
    <location>
        <begin position="86"/>
        <end position="101"/>
    </location>
</feature>
<accession>A0A7Z8YBV4</accession>